<dbReference type="RefSeq" id="WP_301857308.1">
    <property type="nucleotide sequence ID" value="NZ_JAUJWU010000005.1"/>
</dbReference>
<comment type="subcellular location">
    <subcellularLocation>
        <location evidence="1">Membrane</location>
        <topology evidence="1">Multi-pass membrane protein</topology>
    </subcellularLocation>
</comment>
<gene>
    <name evidence="7" type="ORF">QWY13_15935</name>
</gene>
<dbReference type="InterPro" id="IPR003339">
    <property type="entry name" value="ABC/ECF_trnsptr_transmembrane"/>
</dbReference>
<dbReference type="InterPro" id="IPR051611">
    <property type="entry name" value="ECF_transporter_component"/>
</dbReference>
<evidence type="ECO:0000256" key="3">
    <source>
        <dbReference type="ARBA" id="ARBA00022692"/>
    </source>
</evidence>
<evidence type="ECO:0000256" key="6">
    <source>
        <dbReference type="SAM" id="Phobius"/>
    </source>
</evidence>
<evidence type="ECO:0000256" key="2">
    <source>
        <dbReference type="ARBA" id="ARBA00022475"/>
    </source>
</evidence>
<sequence length="250" mass="28608">MKPNALLQLHPMTKFYFALFVLAVVLIVPGYLFAFSLFFVLMAISLLAGVFKEFMEIVLKALLSVLIIVFLMQIFFFPGEQVLWQWWIFEIKQEGIYYGLILTSRILAIGSAFVLFFRMTEVRDFVKSLEDKGMPPMGAYVVLSTLQIIPEMRRQANTIMEAQKTRGVETEGSLFVRAKAFIPTLTPLILSSIAGTEERALTLESRAFSAPVQKTSLHKLTKKRADRILPVVLVFVIIALVVWRFFLWQQ</sequence>
<accession>A0ABT8NGE8</accession>
<dbReference type="Proteomes" id="UP001172142">
    <property type="component" value="Unassembled WGS sequence"/>
</dbReference>
<dbReference type="Pfam" id="PF02361">
    <property type="entry name" value="CbiQ"/>
    <property type="match status" value="1"/>
</dbReference>
<feature type="transmembrane region" description="Helical" evidence="6">
    <location>
        <begin position="228"/>
        <end position="246"/>
    </location>
</feature>
<dbReference type="PANTHER" id="PTHR34857:SF2">
    <property type="entry name" value="SLL0384 PROTEIN"/>
    <property type="match status" value="1"/>
</dbReference>
<feature type="transmembrane region" description="Helical" evidence="6">
    <location>
        <begin position="57"/>
        <end position="76"/>
    </location>
</feature>
<comment type="caution">
    <text evidence="7">The sequence shown here is derived from an EMBL/GenBank/DDBJ whole genome shotgun (WGS) entry which is preliminary data.</text>
</comment>
<name>A0ABT8NGE8_9BACL</name>
<organism evidence="7 8">
    <name type="scientific">Planococcus shenhongbingii</name>
    <dbReference type="NCBI Taxonomy" id="3058398"/>
    <lineage>
        <taxon>Bacteria</taxon>
        <taxon>Bacillati</taxon>
        <taxon>Bacillota</taxon>
        <taxon>Bacilli</taxon>
        <taxon>Bacillales</taxon>
        <taxon>Caryophanaceae</taxon>
        <taxon>Planococcus</taxon>
    </lineage>
</organism>
<dbReference type="CDD" id="cd16914">
    <property type="entry name" value="EcfT"/>
    <property type="match status" value="1"/>
</dbReference>
<feature type="transmembrane region" description="Helical" evidence="6">
    <location>
        <begin position="96"/>
        <end position="117"/>
    </location>
</feature>
<evidence type="ECO:0000256" key="5">
    <source>
        <dbReference type="ARBA" id="ARBA00023136"/>
    </source>
</evidence>
<keyword evidence="5 6" id="KW-0472">Membrane</keyword>
<feature type="transmembrane region" description="Helical" evidence="6">
    <location>
        <begin position="15"/>
        <end position="48"/>
    </location>
</feature>
<dbReference type="EMBL" id="JAUJWU010000005">
    <property type="protein sequence ID" value="MDN7246972.1"/>
    <property type="molecule type" value="Genomic_DNA"/>
</dbReference>
<dbReference type="PANTHER" id="PTHR34857">
    <property type="entry name" value="SLL0384 PROTEIN"/>
    <property type="match status" value="1"/>
</dbReference>
<evidence type="ECO:0000256" key="1">
    <source>
        <dbReference type="ARBA" id="ARBA00004141"/>
    </source>
</evidence>
<keyword evidence="8" id="KW-1185">Reference proteome</keyword>
<reference evidence="7 8" key="1">
    <citation type="submission" date="2023-07" db="EMBL/GenBank/DDBJ databases">
        <title>Novel species in genus Planococcus.</title>
        <authorList>
            <person name="Ning S."/>
        </authorList>
    </citation>
    <scope>NUCLEOTIDE SEQUENCE [LARGE SCALE GENOMIC DNA]</scope>
    <source>
        <strain evidence="7 8">N017</strain>
    </source>
</reference>
<keyword evidence="3 6" id="KW-0812">Transmembrane</keyword>
<protein>
    <submittedName>
        <fullName evidence="7">Energy-coupling factor transporter transmembrane component T</fullName>
    </submittedName>
</protein>
<keyword evidence="4 6" id="KW-1133">Transmembrane helix</keyword>
<evidence type="ECO:0000313" key="7">
    <source>
        <dbReference type="EMBL" id="MDN7246972.1"/>
    </source>
</evidence>
<evidence type="ECO:0000256" key="4">
    <source>
        <dbReference type="ARBA" id="ARBA00022989"/>
    </source>
</evidence>
<proteinExistence type="predicted"/>
<evidence type="ECO:0000313" key="8">
    <source>
        <dbReference type="Proteomes" id="UP001172142"/>
    </source>
</evidence>
<keyword evidence="2" id="KW-1003">Cell membrane</keyword>